<keyword evidence="7" id="KW-1185">Reference proteome</keyword>
<feature type="transmembrane region" description="Helical" evidence="4">
    <location>
        <begin position="213"/>
        <end position="238"/>
    </location>
</feature>
<dbReference type="SUPFAM" id="SSF103473">
    <property type="entry name" value="MFS general substrate transporter"/>
    <property type="match status" value="1"/>
</dbReference>
<dbReference type="RefSeq" id="WP_198884077.1">
    <property type="nucleotide sequence ID" value="NZ_JAEKJA010000024.1"/>
</dbReference>
<organism evidence="6 7">
    <name type="scientific">Acuticoccus mangrovi</name>
    <dbReference type="NCBI Taxonomy" id="2796142"/>
    <lineage>
        <taxon>Bacteria</taxon>
        <taxon>Pseudomonadati</taxon>
        <taxon>Pseudomonadota</taxon>
        <taxon>Alphaproteobacteria</taxon>
        <taxon>Hyphomicrobiales</taxon>
        <taxon>Amorphaceae</taxon>
        <taxon>Acuticoccus</taxon>
    </lineage>
</organism>
<protein>
    <submittedName>
        <fullName evidence="6">MFS transporter</fullName>
    </submittedName>
</protein>
<dbReference type="Proteomes" id="UP000609531">
    <property type="component" value="Unassembled WGS sequence"/>
</dbReference>
<feature type="transmembrane region" description="Helical" evidence="4">
    <location>
        <begin position="139"/>
        <end position="159"/>
    </location>
</feature>
<evidence type="ECO:0000256" key="1">
    <source>
        <dbReference type="ARBA" id="ARBA00022692"/>
    </source>
</evidence>
<feature type="transmembrane region" description="Helical" evidence="4">
    <location>
        <begin position="48"/>
        <end position="72"/>
    </location>
</feature>
<feature type="transmembrane region" description="Helical" evidence="4">
    <location>
        <begin position="373"/>
        <end position="393"/>
    </location>
</feature>
<dbReference type="Pfam" id="PF07690">
    <property type="entry name" value="MFS_1"/>
    <property type="match status" value="1"/>
</dbReference>
<evidence type="ECO:0000259" key="5">
    <source>
        <dbReference type="PROSITE" id="PS50850"/>
    </source>
</evidence>
<feature type="transmembrane region" description="Helical" evidence="4">
    <location>
        <begin position="12"/>
        <end position="42"/>
    </location>
</feature>
<feature type="transmembrane region" description="Helical" evidence="4">
    <location>
        <begin position="283"/>
        <end position="303"/>
    </location>
</feature>
<keyword evidence="2 4" id="KW-1133">Transmembrane helix</keyword>
<accession>A0A934IUA7</accession>
<dbReference type="PANTHER" id="PTHR23534">
    <property type="entry name" value="MFS PERMEASE"/>
    <property type="match status" value="1"/>
</dbReference>
<sequence length="404" mass="41677">MNQPSDRLARKNAVVLAMAQAMGGALTSITISLGGLVGVYLLSQTGKLATLPVTTMVVGTACGTIPAGILLAKIGKRPGFVLGAFLATLGGLVAFLAIHLGSFALYCAGTFLSGSSFAFTQQYRFAAAEGASDAFRPKAISMVLAGGIFAGVIGPQTVIATKDLFLPVAYAGAYLAQAGLSLITIAILFFLYRPPSPTLKAADAPRGRPLHKVLTQPAVALAILCALTSYAVMSLVMTAAPLAMRDCGFTTANAALGIQWHVIAMFAPSFFTGTLITRFGAQTISACGLLLLALCAATALSGITLGHFYVALILLGVGWNFGFIGGTAMLTAALRPEDKARAQAANDFIVFGCVACASLSSGVLFSSVGWASINWAVFPVLTVPLVLIAVVLLTTNRRPHDRVA</sequence>
<feature type="transmembrane region" description="Helical" evidence="4">
    <location>
        <begin position="258"/>
        <end position="276"/>
    </location>
</feature>
<dbReference type="InterPro" id="IPR020846">
    <property type="entry name" value="MFS_dom"/>
</dbReference>
<feature type="transmembrane region" description="Helical" evidence="4">
    <location>
        <begin position="79"/>
        <end position="97"/>
    </location>
</feature>
<feature type="domain" description="Major facilitator superfamily (MFS) profile" evidence="5">
    <location>
        <begin position="218"/>
        <end position="404"/>
    </location>
</feature>
<evidence type="ECO:0000256" key="3">
    <source>
        <dbReference type="ARBA" id="ARBA00023136"/>
    </source>
</evidence>
<dbReference type="PANTHER" id="PTHR23534:SF1">
    <property type="entry name" value="MAJOR FACILITATOR SUPERFAMILY PROTEIN"/>
    <property type="match status" value="1"/>
</dbReference>
<feature type="transmembrane region" description="Helical" evidence="4">
    <location>
        <begin position="346"/>
        <end position="367"/>
    </location>
</feature>
<dbReference type="AlphaFoldDB" id="A0A934IUA7"/>
<dbReference type="Gene3D" id="1.20.1250.20">
    <property type="entry name" value="MFS general substrate transporter like domains"/>
    <property type="match status" value="1"/>
</dbReference>
<dbReference type="InterPro" id="IPR011701">
    <property type="entry name" value="MFS"/>
</dbReference>
<feature type="transmembrane region" description="Helical" evidence="4">
    <location>
        <begin position="103"/>
        <end position="119"/>
    </location>
</feature>
<evidence type="ECO:0000256" key="4">
    <source>
        <dbReference type="SAM" id="Phobius"/>
    </source>
</evidence>
<comment type="caution">
    <text evidence="6">The sequence shown here is derived from an EMBL/GenBank/DDBJ whole genome shotgun (WGS) entry which is preliminary data.</text>
</comment>
<dbReference type="PROSITE" id="PS50850">
    <property type="entry name" value="MFS"/>
    <property type="match status" value="1"/>
</dbReference>
<dbReference type="InterPro" id="IPR036259">
    <property type="entry name" value="MFS_trans_sf"/>
</dbReference>
<gene>
    <name evidence="6" type="ORF">JCR33_20890</name>
</gene>
<dbReference type="GO" id="GO:0022857">
    <property type="term" value="F:transmembrane transporter activity"/>
    <property type="evidence" value="ECO:0007669"/>
    <property type="project" value="InterPro"/>
</dbReference>
<keyword evidence="1 4" id="KW-0812">Transmembrane</keyword>
<evidence type="ECO:0000313" key="6">
    <source>
        <dbReference type="EMBL" id="MBJ3778170.1"/>
    </source>
</evidence>
<proteinExistence type="predicted"/>
<evidence type="ECO:0000313" key="7">
    <source>
        <dbReference type="Proteomes" id="UP000609531"/>
    </source>
</evidence>
<name>A0A934IUA7_9HYPH</name>
<feature type="transmembrane region" description="Helical" evidence="4">
    <location>
        <begin position="309"/>
        <end position="334"/>
    </location>
</feature>
<feature type="transmembrane region" description="Helical" evidence="4">
    <location>
        <begin position="171"/>
        <end position="192"/>
    </location>
</feature>
<dbReference type="EMBL" id="JAEKJA010000024">
    <property type="protein sequence ID" value="MBJ3778170.1"/>
    <property type="molecule type" value="Genomic_DNA"/>
</dbReference>
<keyword evidence="3 4" id="KW-0472">Membrane</keyword>
<reference evidence="6" key="1">
    <citation type="submission" date="2020-12" db="EMBL/GenBank/DDBJ databases">
        <title>Bacterial taxonomy.</title>
        <authorList>
            <person name="Pan X."/>
        </authorList>
    </citation>
    <scope>NUCLEOTIDE SEQUENCE</scope>
    <source>
        <strain evidence="6">B2012</strain>
    </source>
</reference>
<evidence type="ECO:0000256" key="2">
    <source>
        <dbReference type="ARBA" id="ARBA00022989"/>
    </source>
</evidence>